<proteinExistence type="inferred from homology"/>
<evidence type="ECO:0000256" key="6">
    <source>
        <dbReference type="ARBA" id="ARBA00052546"/>
    </source>
</evidence>
<dbReference type="Pfam" id="PF02770">
    <property type="entry name" value="Acyl-CoA_dh_M"/>
    <property type="match status" value="1"/>
</dbReference>
<dbReference type="FunFam" id="1.20.140.10:FF:000004">
    <property type="entry name" value="Acyl-CoA dehydrogenase FadE25"/>
    <property type="match status" value="1"/>
</dbReference>
<dbReference type="InterPro" id="IPR013786">
    <property type="entry name" value="AcylCoA_DH/ox_N"/>
</dbReference>
<dbReference type="Gene3D" id="1.20.140.10">
    <property type="entry name" value="Butyryl-CoA Dehydrogenase, subunit A, domain 3"/>
    <property type="match status" value="1"/>
</dbReference>
<dbReference type="SUPFAM" id="SSF56645">
    <property type="entry name" value="Acyl-CoA dehydrogenase NM domain-like"/>
    <property type="match status" value="1"/>
</dbReference>
<dbReference type="SUPFAM" id="SSF47203">
    <property type="entry name" value="Acyl-CoA dehydrogenase C-terminal domain-like"/>
    <property type="match status" value="1"/>
</dbReference>
<dbReference type="InterPro" id="IPR006089">
    <property type="entry name" value="Acyl-CoA_DH_CS"/>
</dbReference>
<protein>
    <recommendedName>
        <fullName evidence="7">Acyl-CoA dehydrogenase</fullName>
    </recommendedName>
</protein>
<keyword evidence="4 8" id="KW-0274">FAD</keyword>
<evidence type="ECO:0000313" key="13">
    <source>
        <dbReference type="Proteomes" id="UP000663505"/>
    </source>
</evidence>
<feature type="domain" description="Acyl-CoA dehydrogenase/oxidase N-terminal" evidence="11">
    <location>
        <begin position="9"/>
        <end position="118"/>
    </location>
</feature>
<dbReference type="InterPro" id="IPR046373">
    <property type="entry name" value="Acyl-CoA_Oxase/DH_mid-dom_sf"/>
</dbReference>
<evidence type="ECO:0000259" key="9">
    <source>
        <dbReference type="Pfam" id="PF00441"/>
    </source>
</evidence>
<comment type="similarity">
    <text evidence="2 8">Belongs to the acyl-CoA dehydrogenase family.</text>
</comment>
<comment type="catalytic activity">
    <reaction evidence="6">
        <text>a 2,3-saturated acyl-CoA + A = a 2,3-dehydroacyl-CoA + AH2</text>
        <dbReference type="Rhea" id="RHEA:48608"/>
        <dbReference type="ChEBI" id="CHEBI:13193"/>
        <dbReference type="ChEBI" id="CHEBI:17499"/>
        <dbReference type="ChEBI" id="CHEBI:60015"/>
        <dbReference type="ChEBI" id="CHEBI:65111"/>
    </reaction>
</comment>
<dbReference type="GO" id="GO:0050660">
    <property type="term" value="F:flavin adenine dinucleotide binding"/>
    <property type="evidence" value="ECO:0007669"/>
    <property type="project" value="InterPro"/>
</dbReference>
<evidence type="ECO:0000259" key="11">
    <source>
        <dbReference type="Pfam" id="PF02771"/>
    </source>
</evidence>
<evidence type="ECO:0000256" key="7">
    <source>
        <dbReference type="ARBA" id="ARBA00067585"/>
    </source>
</evidence>
<evidence type="ECO:0000256" key="5">
    <source>
        <dbReference type="ARBA" id="ARBA00023002"/>
    </source>
</evidence>
<organism evidence="12 13">
    <name type="scientific">Alicyclobacillus mengziensis</name>
    <dbReference type="NCBI Taxonomy" id="2931921"/>
    <lineage>
        <taxon>Bacteria</taxon>
        <taxon>Bacillati</taxon>
        <taxon>Bacillota</taxon>
        <taxon>Bacilli</taxon>
        <taxon>Bacillales</taxon>
        <taxon>Alicyclobacillaceae</taxon>
        <taxon>Alicyclobacillus</taxon>
    </lineage>
</organism>
<dbReference type="FunFam" id="1.10.540.10:FF:000002">
    <property type="entry name" value="Acyl-CoA dehydrogenase FadE19"/>
    <property type="match status" value="1"/>
</dbReference>
<sequence>MDFTLSKIHEQTRELVRAFAQKDLAPGAQTRDEDEHFDRSLFDKMANLGITGIPYPEKYGGGELDHLANVIAIEEISKVDASVGSDLSIHSALASWVISEFATDAQKERYLTPLAEGQWLAAFSLTEANAGSDTASLRTTAVHDGNSYVLNGTKVFTSNGGVADLYIVFAKTDPAKGRDGISAFIIEKDMKGLTTGVPERKMGIRAHTVSELILDECRIPCDNILGQEGQGLSIAMRALESGRLGMSAQALGIAQAAYNHARNYAQTRIQFGNPLSSLQSIQFKLAEMAVKLETARLLVYQAAWRQSRGLPFALQSAMAKTYVPTVAMEIANEAIQIHGGYGFIRDFQVERLLRDAKITQIYTGTVEMQKVEIARAILGL</sequence>
<gene>
    <name evidence="12" type="ORF">JZ786_19725</name>
</gene>
<feature type="domain" description="Acyl-CoA dehydrogenase/oxidase C-terminal" evidence="9">
    <location>
        <begin position="229"/>
        <end position="378"/>
    </location>
</feature>
<evidence type="ECO:0000256" key="8">
    <source>
        <dbReference type="RuleBase" id="RU362125"/>
    </source>
</evidence>
<dbReference type="InterPro" id="IPR009100">
    <property type="entry name" value="AcylCoA_DH/oxidase_NM_dom_sf"/>
</dbReference>
<evidence type="ECO:0000259" key="10">
    <source>
        <dbReference type="Pfam" id="PF02770"/>
    </source>
</evidence>
<dbReference type="Proteomes" id="UP000663505">
    <property type="component" value="Chromosome"/>
</dbReference>
<evidence type="ECO:0000256" key="4">
    <source>
        <dbReference type="ARBA" id="ARBA00022827"/>
    </source>
</evidence>
<keyword evidence="3 8" id="KW-0285">Flavoprotein</keyword>
<keyword evidence="13" id="KW-1185">Reference proteome</keyword>
<dbReference type="PANTHER" id="PTHR43884">
    <property type="entry name" value="ACYL-COA DEHYDROGENASE"/>
    <property type="match status" value="1"/>
</dbReference>
<dbReference type="Gene3D" id="2.40.110.10">
    <property type="entry name" value="Butyryl-CoA Dehydrogenase, subunit A, domain 2"/>
    <property type="match status" value="1"/>
</dbReference>
<evidence type="ECO:0000313" key="12">
    <source>
        <dbReference type="EMBL" id="QSO46653.1"/>
    </source>
</evidence>
<dbReference type="InterPro" id="IPR036250">
    <property type="entry name" value="AcylCo_DH-like_C"/>
</dbReference>
<evidence type="ECO:0000256" key="2">
    <source>
        <dbReference type="ARBA" id="ARBA00009347"/>
    </source>
</evidence>
<dbReference type="Gene3D" id="1.10.540.10">
    <property type="entry name" value="Acyl-CoA dehydrogenase/oxidase, N-terminal domain"/>
    <property type="match status" value="1"/>
</dbReference>
<accession>A0A9X7Z6W4</accession>
<dbReference type="PANTHER" id="PTHR43884:SF12">
    <property type="entry name" value="ISOVALERYL-COA DEHYDROGENASE, MITOCHONDRIAL-RELATED"/>
    <property type="match status" value="1"/>
</dbReference>
<dbReference type="EMBL" id="CP071182">
    <property type="protein sequence ID" value="QSO46653.1"/>
    <property type="molecule type" value="Genomic_DNA"/>
</dbReference>
<dbReference type="Pfam" id="PF00441">
    <property type="entry name" value="Acyl-CoA_dh_1"/>
    <property type="match status" value="1"/>
</dbReference>
<dbReference type="Pfam" id="PF02771">
    <property type="entry name" value="Acyl-CoA_dh_N"/>
    <property type="match status" value="1"/>
</dbReference>
<evidence type="ECO:0000256" key="1">
    <source>
        <dbReference type="ARBA" id="ARBA00001974"/>
    </source>
</evidence>
<dbReference type="InterPro" id="IPR006091">
    <property type="entry name" value="Acyl-CoA_Oxase/DH_mid-dom"/>
</dbReference>
<dbReference type="GO" id="GO:0003995">
    <property type="term" value="F:acyl-CoA dehydrogenase activity"/>
    <property type="evidence" value="ECO:0007669"/>
    <property type="project" value="InterPro"/>
</dbReference>
<dbReference type="InterPro" id="IPR009075">
    <property type="entry name" value="AcylCo_DH/oxidase_C"/>
</dbReference>
<dbReference type="FunFam" id="2.40.110.10:FF:000001">
    <property type="entry name" value="Acyl-CoA dehydrogenase, mitochondrial"/>
    <property type="match status" value="1"/>
</dbReference>
<keyword evidence="5 8" id="KW-0560">Oxidoreductase</keyword>
<feature type="domain" description="Acyl-CoA oxidase/dehydrogenase middle" evidence="10">
    <location>
        <begin position="122"/>
        <end position="217"/>
    </location>
</feature>
<comment type="cofactor">
    <cofactor evidence="1 8">
        <name>FAD</name>
        <dbReference type="ChEBI" id="CHEBI:57692"/>
    </cofactor>
</comment>
<dbReference type="PROSITE" id="PS00073">
    <property type="entry name" value="ACYL_COA_DH_2"/>
    <property type="match status" value="1"/>
</dbReference>
<dbReference type="PIRSF" id="PIRSF016578">
    <property type="entry name" value="HsaA"/>
    <property type="match status" value="1"/>
</dbReference>
<name>A0A9X7Z6W4_9BACL</name>
<dbReference type="RefSeq" id="WP_206656018.1">
    <property type="nucleotide sequence ID" value="NZ_CP071182.1"/>
</dbReference>
<reference evidence="12 13" key="1">
    <citation type="submission" date="2021-02" db="EMBL/GenBank/DDBJ databases">
        <title>Alicyclobacillus curvatus sp. nov. and Alicyclobacillus mengziensis sp. nov., two acidophilic bacteria isolated from acid mine drainage.</title>
        <authorList>
            <person name="Huang Y."/>
        </authorList>
    </citation>
    <scope>NUCLEOTIDE SEQUENCE [LARGE SCALE GENOMIC DNA]</scope>
    <source>
        <strain evidence="12 13">S30H14</strain>
    </source>
</reference>
<evidence type="ECO:0000256" key="3">
    <source>
        <dbReference type="ARBA" id="ARBA00022630"/>
    </source>
</evidence>
<dbReference type="KEGG" id="afx:JZ786_19725"/>
<dbReference type="InterPro" id="IPR037069">
    <property type="entry name" value="AcylCoA_DH/ox_N_sf"/>
</dbReference>
<dbReference type="AlphaFoldDB" id="A0A9X7Z6W4"/>